<dbReference type="EMBL" id="CP045997">
    <property type="protein sequence ID" value="QHV95377.1"/>
    <property type="molecule type" value="Genomic_DNA"/>
</dbReference>
<sequence length="341" mass="40007">MKPARSRPFFLRQTHWSTWLHGIVWLLYVVFIVYVAAYQGIPVLLAHPSVHLLSQLVIFYLNYCYLIPRVLGRMNIARFLVVNLISILLLEILFIQLYHWLRAQYLGSAITTFPLPYSTQFVLRFFELILFVVLAGLIRFTGDWFIHQQQAKELENVQLRTELAFLKAQLNPHVLFNILNALYALSLRQAPETSQGIMQLSQLMRYMLYETNEERITLSKEIEFIRHYLDLQRLRLPAHFSIQFEVDGPTEQIRLEPLLLLPLIENIFKHGDFHASIHIVVQEGSLQMRTCNGIRTNQVKSVGGIGLTNLRRRLAFLYPDRHQLALEEKDEQLWTNLRISL</sequence>
<gene>
    <name evidence="3" type="ORF">GJR95_10310</name>
</gene>
<feature type="transmembrane region" description="Helical" evidence="1">
    <location>
        <begin position="20"/>
        <end position="38"/>
    </location>
</feature>
<keyword evidence="1" id="KW-0472">Membrane</keyword>
<dbReference type="PANTHER" id="PTHR34220:SF7">
    <property type="entry name" value="SENSOR HISTIDINE KINASE YPDA"/>
    <property type="match status" value="1"/>
</dbReference>
<dbReference type="KEGG" id="senf:GJR95_10310"/>
<dbReference type="Pfam" id="PF06580">
    <property type="entry name" value="His_kinase"/>
    <property type="match status" value="1"/>
</dbReference>
<evidence type="ECO:0000256" key="1">
    <source>
        <dbReference type="SAM" id="Phobius"/>
    </source>
</evidence>
<dbReference type="AlphaFoldDB" id="A0A6P1VUE8"/>
<evidence type="ECO:0000313" key="3">
    <source>
        <dbReference type="EMBL" id="QHV95377.1"/>
    </source>
</evidence>
<dbReference type="PANTHER" id="PTHR34220">
    <property type="entry name" value="SENSOR HISTIDINE KINASE YPDA"/>
    <property type="match status" value="1"/>
</dbReference>
<dbReference type="InterPro" id="IPR010559">
    <property type="entry name" value="Sig_transdc_His_kin_internal"/>
</dbReference>
<dbReference type="InterPro" id="IPR050640">
    <property type="entry name" value="Bact_2-comp_sensor_kinase"/>
</dbReference>
<evidence type="ECO:0000313" key="4">
    <source>
        <dbReference type="Proteomes" id="UP000464577"/>
    </source>
</evidence>
<organism evidence="3 4">
    <name type="scientific">Spirosoma endbachense</name>
    <dbReference type="NCBI Taxonomy" id="2666025"/>
    <lineage>
        <taxon>Bacteria</taxon>
        <taxon>Pseudomonadati</taxon>
        <taxon>Bacteroidota</taxon>
        <taxon>Cytophagia</taxon>
        <taxon>Cytophagales</taxon>
        <taxon>Cytophagaceae</taxon>
        <taxon>Spirosoma</taxon>
    </lineage>
</organism>
<reference evidence="3 4" key="1">
    <citation type="submission" date="2019-11" db="EMBL/GenBank/DDBJ databases">
        <title>Spirosoma endbachense sp. nov., isolated from a natural salt meadow.</title>
        <authorList>
            <person name="Rojas J."/>
            <person name="Ambika Manirajan B."/>
            <person name="Ratering S."/>
            <person name="Suarez C."/>
            <person name="Geissler-Plaum R."/>
            <person name="Schnell S."/>
        </authorList>
    </citation>
    <scope>NUCLEOTIDE SEQUENCE [LARGE SCALE GENOMIC DNA]</scope>
    <source>
        <strain evidence="3 4">I-24</strain>
    </source>
</reference>
<accession>A0A6P1VUE8</accession>
<proteinExistence type="predicted"/>
<dbReference type="GO" id="GO:0000155">
    <property type="term" value="F:phosphorelay sensor kinase activity"/>
    <property type="evidence" value="ECO:0007669"/>
    <property type="project" value="InterPro"/>
</dbReference>
<feature type="transmembrane region" description="Helical" evidence="1">
    <location>
        <begin position="121"/>
        <end position="140"/>
    </location>
</feature>
<dbReference type="GO" id="GO:0016020">
    <property type="term" value="C:membrane"/>
    <property type="evidence" value="ECO:0007669"/>
    <property type="project" value="InterPro"/>
</dbReference>
<keyword evidence="1" id="KW-0812">Transmembrane</keyword>
<name>A0A6P1VUE8_9BACT</name>
<protein>
    <recommendedName>
        <fullName evidence="2">Signal transduction histidine kinase internal region domain-containing protein</fullName>
    </recommendedName>
</protein>
<dbReference type="RefSeq" id="WP_162385789.1">
    <property type="nucleotide sequence ID" value="NZ_CP045997.1"/>
</dbReference>
<evidence type="ECO:0000259" key="2">
    <source>
        <dbReference type="Pfam" id="PF06580"/>
    </source>
</evidence>
<feature type="transmembrane region" description="Helical" evidence="1">
    <location>
        <begin position="50"/>
        <end position="67"/>
    </location>
</feature>
<dbReference type="Proteomes" id="UP000464577">
    <property type="component" value="Chromosome"/>
</dbReference>
<keyword evidence="1" id="KW-1133">Transmembrane helix</keyword>
<feature type="transmembrane region" description="Helical" evidence="1">
    <location>
        <begin position="79"/>
        <end position="101"/>
    </location>
</feature>
<feature type="domain" description="Signal transduction histidine kinase internal region" evidence="2">
    <location>
        <begin position="162"/>
        <end position="238"/>
    </location>
</feature>
<keyword evidence="4" id="KW-1185">Reference proteome</keyword>